<dbReference type="NCBIfam" id="TIGR00706">
    <property type="entry name" value="SppA_dom"/>
    <property type="match status" value="1"/>
</dbReference>
<dbReference type="Pfam" id="PF01343">
    <property type="entry name" value="Peptidase_S49"/>
    <property type="match status" value="2"/>
</dbReference>
<keyword evidence="7" id="KW-0812">Transmembrane</keyword>
<sequence>MNFLKRVLSTVTGLFVFLGICVVFLFIIGLIFSASADELITVKSDSVLDLKLDFPIKDYAGKVEFKEYPFLNYEDKNGLFDIIHAIKYAETDDNIKGISIDNNFIIAGISQTKALRDALLDFKNSGKFIVAYADIYTQKDYYLSSVADTVFINPAGMLEFKGLHSEQLYFKDFQENTGLKMEVVRFGRYKSAVEPYLANEMSDENREQISGLLNNIWTEIKSEISDSRNVSIKQLDSIADNLLSRNATLAQSSKLIDKIAYYDEYISGLKAATGTAKDKVLETITIRDYASHTANKFKAKSTSQNEIAVIFAEGEIVYGDGDVNVIGQGTMRESFKKAREDDKIKAIVLRINSPGGSALASELIWREIELTKTLKPVIVSMGDLAASGGYYIACNADRIIAEPTTITGSIGVFGMLPNAKGLADKWGINAEQVVTNKNAVTYSVFEPLNESQHDFIKESIVDIYELFTNRVAVGRNMSQDDVKNIAEGRVWTGVDALENGLVDELGGLDLALERAAEAAGINDYRTRNLPVFEKNLDKMLERFGLIKSKASILKDELGEENYKVLKELKTMSQRKGVQLLLPYSLEIK</sequence>
<dbReference type="InterPro" id="IPR047217">
    <property type="entry name" value="S49_SppA_67K_type_N"/>
</dbReference>
<keyword evidence="6 7" id="KW-0472">Membrane</keyword>
<dbReference type="InterPro" id="IPR029045">
    <property type="entry name" value="ClpP/crotonase-like_dom_sf"/>
</dbReference>
<evidence type="ECO:0000313" key="9">
    <source>
        <dbReference type="EMBL" id="MFB9058172.1"/>
    </source>
</evidence>
<keyword evidence="5" id="KW-0720">Serine protease</keyword>
<evidence type="ECO:0000256" key="2">
    <source>
        <dbReference type="ARBA" id="ARBA00008683"/>
    </source>
</evidence>
<dbReference type="EMBL" id="JBHMFC010000105">
    <property type="protein sequence ID" value="MFB9058172.1"/>
    <property type="molecule type" value="Genomic_DNA"/>
</dbReference>
<name>A0ABV5FFD5_9FLAO</name>
<feature type="domain" description="Peptidase S49" evidence="8">
    <location>
        <begin position="122"/>
        <end position="271"/>
    </location>
</feature>
<keyword evidence="7" id="KW-1133">Transmembrane helix</keyword>
<dbReference type="PANTHER" id="PTHR33209">
    <property type="entry name" value="PROTEASE 4"/>
    <property type="match status" value="1"/>
</dbReference>
<evidence type="ECO:0000259" key="8">
    <source>
        <dbReference type="Pfam" id="PF01343"/>
    </source>
</evidence>
<comment type="subcellular location">
    <subcellularLocation>
        <location evidence="1">Membrane</location>
    </subcellularLocation>
</comment>
<dbReference type="InterPro" id="IPR004634">
    <property type="entry name" value="Pept_S49_pIV"/>
</dbReference>
<dbReference type="GO" id="GO:0016787">
    <property type="term" value="F:hydrolase activity"/>
    <property type="evidence" value="ECO:0007669"/>
    <property type="project" value="UniProtKB-KW"/>
</dbReference>
<feature type="domain" description="Peptidase S49" evidence="8">
    <location>
        <begin position="371"/>
        <end position="521"/>
    </location>
</feature>
<dbReference type="PANTHER" id="PTHR33209:SF1">
    <property type="entry name" value="PEPTIDASE S49 DOMAIN-CONTAINING PROTEIN"/>
    <property type="match status" value="1"/>
</dbReference>
<dbReference type="EC" id="3.4.21.-" evidence="9"/>
<dbReference type="NCBIfam" id="TIGR00705">
    <property type="entry name" value="SppA_67K"/>
    <property type="match status" value="1"/>
</dbReference>
<dbReference type="Gene3D" id="3.90.226.10">
    <property type="entry name" value="2-enoyl-CoA Hydratase, Chain A, domain 1"/>
    <property type="match status" value="4"/>
</dbReference>
<dbReference type="InterPro" id="IPR002142">
    <property type="entry name" value="Peptidase_S49"/>
</dbReference>
<dbReference type="CDD" id="cd07018">
    <property type="entry name" value="S49_SppA_67K_type"/>
    <property type="match status" value="1"/>
</dbReference>
<dbReference type="PIRSF" id="PIRSF001217">
    <property type="entry name" value="Protease_4_SppA"/>
    <property type="match status" value="1"/>
</dbReference>
<accession>A0ABV5FFD5</accession>
<organism evidence="9 10">
    <name type="scientific">Mariniflexile ostreae</name>
    <dbReference type="NCBI Taxonomy" id="1520892"/>
    <lineage>
        <taxon>Bacteria</taxon>
        <taxon>Pseudomonadati</taxon>
        <taxon>Bacteroidota</taxon>
        <taxon>Flavobacteriia</taxon>
        <taxon>Flavobacteriales</taxon>
        <taxon>Flavobacteriaceae</taxon>
        <taxon>Mariniflexile</taxon>
    </lineage>
</organism>
<dbReference type="CDD" id="cd07023">
    <property type="entry name" value="S49_Sppa_N_C"/>
    <property type="match status" value="1"/>
</dbReference>
<evidence type="ECO:0000256" key="3">
    <source>
        <dbReference type="ARBA" id="ARBA00022670"/>
    </source>
</evidence>
<evidence type="ECO:0000256" key="6">
    <source>
        <dbReference type="ARBA" id="ARBA00023136"/>
    </source>
</evidence>
<keyword evidence="3" id="KW-0645">Protease</keyword>
<evidence type="ECO:0000256" key="5">
    <source>
        <dbReference type="ARBA" id="ARBA00022825"/>
    </source>
</evidence>
<evidence type="ECO:0000256" key="1">
    <source>
        <dbReference type="ARBA" id="ARBA00004370"/>
    </source>
</evidence>
<dbReference type="SUPFAM" id="SSF52096">
    <property type="entry name" value="ClpP/crotonase"/>
    <property type="match status" value="2"/>
</dbReference>
<keyword evidence="4 9" id="KW-0378">Hydrolase</keyword>
<reference evidence="9 10" key="1">
    <citation type="submission" date="2024-09" db="EMBL/GenBank/DDBJ databases">
        <authorList>
            <person name="Sun Q."/>
            <person name="Mori K."/>
        </authorList>
    </citation>
    <scope>NUCLEOTIDE SEQUENCE [LARGE SCALE GENOMIC DNA]</scope>
    <source>
        <strain evidence="9 10">CECT 8622</strain>
    </source>
</reference>
<feature type="transmembrane region" description="Helical" evidence="7">
    <location>
        <begin position="7"/>
        <end position="32"/>
    </location>
</feature>
<comment type="similarity">
    <text evidence="2">Belongs to the peptidase S49 family.</text>
</comment>
<dbReference type="RefSeq" id="WP_379862419.1">
    <property type="nucleotide sequence ID" value="NZ_JBHMFC010000105.1"/>
</dbReference>
<proteinExistence type="inferred from homology"/>
<evidence type="ECO:0000256" key="7">
    <source>
        <dbReference type="SAM" id="Phobius"/>
    </source>
</evidence>
<evidence type="ECO:0000256" key="4">
    <source>
        <dbReference type="ARBA" id="ARBA00022801"/>
    </source>
</evidence>
<protein>
    <submittedName>
        <fullName evidence="9">Signal peptide peptidase SppA</fullName>
        <ecNumber evidence="9">3.4.21.-</ecNumber>
    </submittedName>
</protein>
<keyword evidence="10" id="KW-1185">Reference proteome</keyword>
<comment type="caution">
    <text evidence="9">The sequence shown here is derived from an EMBL/GenBank/DDBJ whole genome shotgun (WGS) entry which is preliminary data.</text>
</comment>
<evidence type="ECO:0000313" key="10">
    <source>
        <dbReference type="Proteomes" id="UP001589585"/>
    </source>
</evidence>
<dbReference type="Proteomes" id="UP001589585">
    <property type="component" value="Unassembled WGS sequence"/>
</dbReference>
<gene>
    <name evidence="9" type="primary">sppA</name>
    <name evidence="9" type="ORF">ACFFU9_15615</name>
</gene>
<dbReference type="InterPro" id="IPR047272">
    <property type="entry name" value="S49_SppA_C"/>
</dbReference>
<dbReference type="InterPro" id="IPR004635">
    <property type="entry name" value="Pept_S49_SppA"/>
</dbReference>